<evidence type="ECO:0000256" key="1">
    <source>
        <dbReference type="PROSITE-ProRule" id="PRU00047"/>
    </source>
</evidence>
<comment type="caution">
    <text evidence="5">The sequence shown here is derived from an EMBL/GenBank/DDBJ whole genome shotgun (WGS) entry which is preliminary data.</text>
</comment>
<dbReference type="PROSITE" id="PS50158">
    <property type="entry name" value="ZF_CCHC"/>
    <property type="match status" value="1"/>
</dbReference>
<dbReference type="SMART" id="SM00343">
    <property type="entry name" value="ZnF_C2HC"/>
    <property type="match status" value="1"/>
</dbReference>
<keyword evidence="1" id="KW-0862">Zinc</keyword>
<feature type="region of interest" description="Disordered" evidence="2">
    <location>
        <begin position="1132"/>
        <end position="1284"/>
    </location>
</feature>
<dbReference type="SUPFAM" id="SSF56672">
    <property type="entry name" value="DNA/RNA polymerases"/>
    <property type="match status" value="1"/>
</dbReference>
<dbReference type="SUPFAM" id="SSF57756">
    <property type="entry name" value="Retrovirus zinc finger-like domains"/>
    <property type="match status" value="1"/>
</dbReference>
<feature type="compositionally biased region" description="Polar residues" evidence="2">
    <location>
        <begin position="425"/>
        <end position="453"/>
    </location>
</feature>
<dbReference type="GO" id="GO:0003676">
    <property type="term" value="F:nucleic acid binding"/>
    <property type="evidence" value="ECO:0007669"/>
    <property type="project" value="InterPro"/>
</dbReference>
<dbReference type="Pfam" id="PF07727">
    <property type="entry name" value="RVT_2"/>
    <property type="match status" value="1"/>
</dbReference>
<keyword evidence="1" id="KW-0479">Metal-binding</keyword>
<dbReference type="Gene3D" id="4.10.60.10">
    <property type="entry name" value="Zinc finger, CCHC-type"/>
    <property type="match status" value="1"/>
</dbReference>
<dbReference type="PROSITE" id="PS50994">
    <property type="entry name" value="INTEGRASE"/>
    <property type="match status" value="1"/>
</dbReference>
<evidence type="ECO:0000259" key="4">
    <source>
        <dbReference type="PROSITE" id="PS50994"/>
    </source>
</evidence>
<keyword evidence="1" id="KW-0863">Zinc-finger</keyword>
<sequence>MLNVSAKMNKALIEIGYMDKEAAAQHLEAEELTHEHICDKAEDAYRTLFDKQQWPAARPTIRDSKTPYAKMAKTFTPDDVQNHAYALIHQQTGSKGKAKPDDICLNCGEKGHWARDCKSDKKPKRPFNNNKKSKHQKDKHGSSWKTTPPAPGAPETKKVRGKDFNWCAHCGRWSTTHGTDGHTNDATKRDLKGSGPQANHLRFAGAWYTPFRNDQPSLLSLRVVWTILQHLLSYLPQLVVAFFLARSIGVTTPNVSAFIADQVSTASSFLADQVSFMMSQATAASAYLLTAASTVIAAFEGSPTNRLAPLLWFTLLILVSLPTKVQHRLIGSPPQEFRPFRMTKAKYKRYIRHCRRQRRPTSFSHRRHTRHYGLATRRRLDPRSQDIFDLVQHIIQFSESLTFRRSRREGDNWRSNRRHQRNHNDQSNWQRTNDGWRNMNDNEPSTPHATTSRETPRDDHQRRRPGDPNWTFYQGPRQRSEDDAFRFDPPRPRSCRHDSSRHCSDRHDPSSTPSDDIFRHFNTFPRTDRMRRRRMTRRRQPSMPRIYRPTVGVGLPMAHVAVLSSPAAKAFFKNADIPQRFSKVINCFRAAMNPDELRSDMSGDEKTTRYPIIWDSGATTSISPYKDDFVGKLEPAPLGLKLRGIASGLEIKGIGHVAWSVVDTTGMLRTIKVPALYVPSATARLLSTSSLLQTYTDESISMNADHLQLSGSDKTNSVHVDHDPSTNLPTSLAYSHGTAPNRFDAFASIITSTLESNHNLSPAEKELLRWHHRLGHLNFSQIQFLLRTGVLAHSESARRLQAAASRITTYPLCPACQFGKQRRRPSPGKTSRVVRDREGALKKENLFPGQKVSVDHFECTTRGRLLHTFGKEDPKTQYTGGCIFVDHATGYVFVEHQVHLNTQETLSAKISVEEQLRDFGVVVLEYLSDNGRPFTSQEYNDHLLKFSQIHSFAGVGAHHHNGIAERSIQTIMSIARTMMMHQAIHWPDVATTTLWPLAVDQAVFLYNHMPNQSSGLSPHDLLTKTRWKQSQLADVQVWGCPVYVLDKQMQDGKKLPRWKPRSTRQIYVGMSKRHASSVPLCLNPDTGAITTQFHIVFDPTFSTVATNVDDLPDFGSDAWSKLFGDSVYQYVLDDPEDPLHPPDPTDDPPPPLIERVREQTEVHNPPTPLDVVPPPTKPQADSSGAPIPPIQRETVIENPPAVPSVQPPPSQRENVTPTPTNPPKPSSPPQPTPPPAHKPPPTPTSKPAPLPSATRTSRRSNKAQPPKRFGYDGHGPAGYNAPLKSQSPETNNFYTYFSAYFNHSNIDLEHSHDCSFIPSSYKARATKDPDVFTYNEAVNGPNSEKWTAAAKKEIEELEGKLTWIEVPMSKAKTKIIPGTWVFRVKRNPSGEMTKFKARYCVRGDLEEMDVDENTFAPTVAWSTVRLFLVLCLILGWATVSVDFSNAFVQSKLDKPKWVHLPRGFVSPKGKGTCLQLNKSLYGTKAAPALWNKTAVEGFTKCGFKQSDFDPCLLYKKGMMVVLYVDDAGIGAKDPADIDKLIEELRELKFELKKEGDFNEFLGIKFDKRKDGSVELTQTGLIDKVLEAAGMTDCNPNRIPATGPLGKDPDGEPMNEEWNYRSIVGMLMYLSTNTRPDITFAVSQVARFSSDPKQSHATAVKTILRYLKRTRTKGMIIKPTGKLNLDLFVDADFCGLYNTEPHTDPNSVRSRTGFIVKLSNCPLVWRSQLQTSITCSTLEAEYNALSSALKTLIPLKRLLIEATDHVELDNGIRATIRASAFEDNQGAYFLATNQRITSRTRWYLNKWHWFWQHVTKDGVGPETVAIHELDTSLQDADYFTKAQSCEPFESNRFRVQGW</sequence>
<dbReference type="GO" id="GO:0015074">
    <property type="term" value="P:DNA integration"/>
    <property type="evidence" value="ECO:0007669"/>
    <property type="project" value="InterPro"/>
</dbReference>
<dbReference type="InterPro" id="IPR001584">
    <property type="entry name" value="Integrase_cat-core"/>
</dbReference>
<name>A0AAD2JJC1_9STRA</name>
<dbReference type="InterPro" id="IPR036397">
    <property type="entry name" value="RNaseH_sf"/>
</dbReference>
<dbReference type="InterPro" id="IPR043502">
    <property type="entry name" value="DNA/RNA_pol_sf"/>
</dbReference>
<gene>
    <name evidence="5" type="ORF">CYCCA115_LOCUS15559</name>
</gene>
<organism evidence="5 6">
    <name type="scientific">Cylindrotheca closterium</name>
    <dbReference type="NCBI Taxonomy" id="2856"/>
    <lineage>
        <taxon>Eukaryota</taxon>
        <taxon>Sar</taxon>
        <taxon>Stramenopiles</taxon>
        <taxon>Ochrophyta</taxon>
        <taxon>Bacillariophyta</taxon>
        <taxon>Bacillariophyceae</taxon>
        <taxon>Bacillariophycidae</taxon>
        <taxon>Bacillariales</taxon>
        <taxon>Bacillariaceae</taxon>
        <taxon>Cylindrotheca</taxon>
    </lineage>
</organism>
<feature type="region of interest" description="Disordered" evidence="2">
    <location>
        <begin position="406"/>
        <end position="520"/>
    </location>
</feature>
<dbReference type="InterPro" id="IPR025724">
    <property type="entry name" value="GAG-pre-integrase_dom"/>
</dbReference>
<feature type="compositionally biased region" description="Basic residues" evidence="2">
    <location>
        <begin position="358"/>
        <end position="371"/>
    </location>
</feature>
<accession>A0AAD2JJC1</accession>
<protein>
    <submittedName>
        <fullName evidence="5">Uncharacterized protein</fullName>
    </submittedName>
</protein>
<feature type="compositionally biased region" description="Pro residues" evidence="2">
    <location>
        <begin position="1200"/>
        <end position="1210"/>
    </location>
</feature>
<dbReference type="InterPro" id="IPR012337">
    <property type="entry name" value="RNaseH-like_sf"/>
</dbReference>
<dbReference type="InterPro" id="IPR013103">
    <property type="entry name" value="RVT_2"/>
</dbReference>
<feature type="domain" description="CCHC-type" evidence="3">
    <location>
        <begin position="104"/>
        <end position="119"/>
    </location>
</feature>
<dbReference type="PANTHER" id="PTHR11439:SF467">
    <property type="entry name" value="INTEGRASE CATALYTIC DOMAIN-CONTAINING PROTEIN"/>
    <property type="match status" value="1"/>
</dbReference>
<feature type="compositionally biased region" description="Basic and acidic residues" evidence="2">
    <location>
        <begin position="478"/>
        <end position="509"/>
    </location>
</feature>
<dbReference type="InterPro" id="IPR036875">
    <property type="entry name" value="Znf_CCHC_sf"/>
</dbReference>
<dbReference type="Pfam" id="PF00098">
    <property type="entry name" value="zf-CCHC"/>
    <property type="match status" value="1"/>
</dbReference>
<keyword evidence="6" id="KW-1185">Reference proteome</keyword>
<feature type="compositionally biased region" description="Basic and acidic residues" evidence="2">
    <location>
        <begin position="454"/>
        <end position="466"/>
    </location>
</feature>
<feature type="domain" description="Integrase catalytic" evidence="4">
    <location>
        <begin position="844"/>
        <end position="1026"/>
    </location>
</feature>
<dbReference type="Proteomes" id="UP001295423">
    <property type="component" value="Unassembled WGS sequence"/>
</dbReference>
<dbReference type="EMBL" id="CAKOGP040001876">
    <property type="protein sequence ID" value="CAJ1955043.1"/>
    <property type="molecule type" value="Genomic_DNA"/>
</dbReference>
<reference evidence="5" key="1">
    <citation type="submission" date="2023-08" db="EMBL/GenBank/DDBJ databases">
        <authorList>
            <person name="Audoor S."/>
            <person name="Bilcke G."/>
        </authorList>
    </citation>
    <scope>NUCLEOTIDE SEQUENCE</scope>
</reference>
<dbReference type="Gene3D" id="3.30.420.10">
    <property type="entry name" value="Ribonuclease H-like superfamily/Ribonuclease H"/>
    <property type="match status" value="1"/>
</dbReference>
<feature type="region of interest" description="Disordered" evidence="2">
    <location>
        <begin position="358"/>
        <end position="377"/>
    </location>
</feature>
<dbReference type="CDD" id="cd09272">
    <property type="entry name" value="RNase_HI_RT_Ty1"/>
    <property type="match status" value="1"/>
</dbReference>
<evidence type="ECO:0000313" key="5">
    <source>
        <dbReference type="EMBL" id="CAJ1955043.1"/>
    </source>
</evidence>
<feature type="compositionally biased region" description="Basic residues" evidence="2">
    <location>
        <begin position="121"/>
        <end position="138"/>
    </location>
</feature>
<proteinExistence type="predicted"/>
<feature type="compositionally biased region" description="Pro residues" evidence="2">
    <location>
        <begin position="1219"/>
        <end position="1250"/>
    </location>
</feature>
<evidence type="ECO:0000313" key="6">
    <source>
        <dbReference type="Proteomes" id="UP001295423"/>
    </source>
</evidence>
<dbReference type="SUPFAM" id="SSF53098">
    <property type="entry name" value="Ribonuclease H-like"/>
    <property type="match status" value="1"/>
</dbReference>
<evidence type="ECO:0000259" key="3">
    <source>
        <dbReference type="PROSITE" id="PS50158"/>
    </source>
</evidence>
<feature type="region of interest" description="Disordered" evidence="2">
    <location>
        <begin position="113"/>
        <end position="158"/>
    </location>
</feature>
<dbReference type="GO" id="GO:0008270">
    <property type="term" value="F:zinc ion binding"/>
    <property type="evidence" value="ECO:0007669"/>
    <property type="project" value="UniProtKB-KW"/>
</dbReference>
<evidence type="ECO:0000256" key="2">
    <source>
        <dbReference type="SAM" id="MobiDB-lite"/>
    </source>
</evidence>
<feature type="compositionally biased region" description="Pro residues" evidence="2">
    <location>
        <begin position="1165"/>
        <end position="1177"/>
    </location>
</feature>
<dbReference type="Pfam" id="PF13976">
    <property type="entry name" value="gag_pre-integrs"/>
    <property type="match status" value="1"/>
</dbReference>
<dbReference type="InterPro" id="IPR001878">
    <property type="entry name" value="Znf_CCHC"/>
</dbReference>
<dbReference type="PANTHER" id="PTHR11439">
    <property type="entry name" value="GAG-POL-RELATED RETROTRANSPOSON"/>
    <property type="match status" value="1"/>
</dbReference>